<dbReference type="Pfam" id="PF01053">
    <property type="entry name" value="Cys_Met_Meta_PP"/>
    <property type="match status" value="1"/>
</dbReference>
<dbReference type="Gene3D" id="3.40.640.10">
    <property type="entry name" value="Type I PLP-dependent aspartate aminotransferase-like (Major domain)"/>
    <property type="match status" value="1"/>
</dbReference>
<dbReference type="Proteomes" id="UP000231962">
    <property type="component" value="Unassembled WGS sequence"/>
</dbReference>
<dbReference type="AlphaFoldDB" id="A0A2M9ZSS6"/>
<gene>
    <name evidence="4" type="ORF">CH360_00200</name>
    <name evidence="5" type="ORF">CH373_00200</name>
</gene>
<dbReference type="InterPro" id="IPR015422">
    <property type="entry name" value="PyrdxlP-dep_Trfase_small"/>
</dbReference>
<sequence length="499" mass="55939">MLKEVAEPFRTICGERIPYSNVHAVSMSLPKVQDVIGYEEKRVETLSRLKAGYPRFIAHAFVEKILDYNREQKGIEGPQVIVNSQKVANQIIELFELRGSQILEDEGIVTLVFDRDPEKESKVLSFIQHTGCLVSSRKAEDFLFKKGLVPSIYKEEAIHQGAESHIIKILSDLYEGKGVEVSLSTSGMNAVYASFRVLDQVRRKKGKDIWLRLGWLYVDNIRILEKYSQGSHIFHDVVDLQELSKFLEENGDRVAAILTESPTNPLIQVPDYPELKKILGKYGIPLIADVSVAGSAVVDLSPFADVIVESLTKFASGNADTMMGALILNPSSPYFADLKNQSAEFLEKPYIRDLERMAFEIDGYKERVQRIGRNAAVLAKFFDSHPKINAVHWSGSEENHGNFSKIARDPNLHCGVITIEPGVPIEQFYDSLALLKGPSFGTEFTLNMLYMYLAHYELVSTESGRGMLSELGLDPNLVRISVGCEDSELLIEEYKKALG</sequence>
<comment type="similarity">
    <text evidence="3">Belongs to the trans-sulfuration enzymes family.</text>
</comment>
<dbReference type="PANTHER" id="PTHR42699:SF1">
    <property type="entry name" value="CYSTATHIONINE GAMMA-SYNTHASE-RELATED"/>
    <property type="match status" value="1"/>
</dbReference>
<dbReference type="SUPFAM" id="SSF53383">
    <property type="entry name" value="PLP-dependent transferases"/>
    <property type="match status" value="1"/>
</dbReference>
<comment type="cofactor">
    <cofactor evidence="1 3">
        <name>pyridoxal 5'-phosphate</name>
        <dbReference type="ChEBI" id="CHEBI:597326"/>
    </cofactor>
</comment>
<evidence type="ECO:0000313" key="7">
    <source>
        <dbReference type="Proteomes" id="UP000231990"/>
    </source>
</evidence>
<organism evidence="5 7">
    <name type="scientific">Leptospira perolatii</name>
    <dbReference type="NCBI Taxonomy" id="2023191"/>
    <lineage>
        <taxon>Bacteria</taxon>
        <taxon>Pseudomonadati</taxon>
        <taxon>Spirochaetota</taxon>
        <taxon>Spirochaetia</taxon>
        <taxon>Leptospirales</taxon>
        <taxon>Leptospiraceae</taxon>
        <taxon>Leptospira</taxon>
    </lineage>
</organism>
<evidence type="ECO:0000256" key="3">
    <source>
        <dbReference type="RuleBase" id="RU362118"/>
    </source>
</evidence>
<evidence type="ECO:0000313" key="6">
    <source>
        <dbReference type="Proteomes" id="UP000231962"/>
    </source>
</evidence>
<dbReference type="EMBL" id="NPDY01000001">
    <property type="protein sequence ID" value="PJZ71540.1"/>
    <property type="molecule type" value="Genomic_DNA"/>
</dbReference>
<dbReference type="Proteomes" id="UP000231990">
    <property type="component" value="Unassembled WGS sequence"/>
</dbReference>
<keyword evidence="2 3" id="KW-0663">Pyridoxal phosphate</keyword>
<dbReference type="InterPro" id="IPR015421">
    <property type="entry name" value="PyrdxlP-dep_Trfase_major"/>
</dbReference>
<evidence type="ECO:0000313" key="5">
    <source>
        <dbReference type="EMBL" id="PJZ75157.1"/>
    </source>
</evidence>
<reference evidence="6 7" key="1">
    <citation type="submission" date="2017-07" db="EMBL/GenBank/DDBJ databases">
        <title>Leptospira spp. isolated from tropical soils.</title>
        <authorList>
            <person name="Thibeaux R."/>
            <person name="Iraola G."/>
            <person name="Ferres I."/>
            <person name="Bierque E."/>
            <person name="Girault D."/>
            <person name="Soupe-Gilbert M.-E."/>
            <person name="Picardeau M."/>
            <person name="Goarant C."/>
        </authorList>
    </citation>
    <scope>NUCLEOTIDE SEQUENCE [LARGE SCALE GENOMIC DNA]</scope>
    <source>
        <strain evidence="5 7">FH1-B-B1</strain>
        <strain evidence="4 6">FH1-B-C1</strain>
    </source>
</reference>
<dbReference type="GO" id="GO:0019346">
    <property type="term" value="P:transsulfuration"/>
    <property type="evidence" value="ECO:0007669"/>
    <property type="project" value="InterPro"/>
</dbReference>
<dbReference type="Gene3D" id="3.90.1150.10">
    <property type="entry name" value="Aspartate Aminotransferase, domain 1"/>
    <property type="match status" value="1"/>
</dbReference>
<protein>
    <submittedName>
        <fullName evidence="5">Cys/Met metabolism PLP-dependent enzyme</fullName>
    </submittedName>
</protein>
<dbReference type="PANTHER" id="PTHR42699">
    <property type="match status" value="1"/>
</dbReference>
<dbReference type="EMBL" id="NPDZ01000001">
    <property type="protein sequence ID" value="PJZ75157.1"/>
    <property type="molecule type" value="Genomic_DNA"/>
</dbReference>
<name>A0A2M9ZSS6_9LEPT</name>
<evidence type="ECO:0000256" key="1">
    <source>
        <dbReference type="ARBA" id="ARBA00001933"/>
    </source>
</evidence>
<evidence type="ECO:0000313" key="4">
    <source>
        <dbReference type="EMBL" id="PJZ71540.1"/>
    </source>
</evidence>
<dbReference type="OrthoDB" id="262490at2"/>
<dbReference type="InterPro" id="IPR051750">
    <property type="entry name" value="Trans-sulfuration_enzymes"/>
</dbReference>
<dbReference type="InterPro" id="IPR015424">
    <property type="entry name" value="PyrdxlP-dep_Trfase"/>
</dbReference>
<keyword evidence="6" id="KW-1185">Reference proteome</keyword>
<accession>A0A2M9ZSS6</accession>
<dbReference type="RefSeq" id="WP_100712523.1">
    <property type="nucleotide sequence ID" value="NZ_NPDY01000001.1"/>
</dbReference>
<proteinExistence type="inferred from homology"/>
<dbReference type="InterPro" id="IPR000277">
    <property type="entry name" value="Cys/Met-Metab_PyrdxlP-dep_enz"/>
</dbReference>
<dbReference type="GO" id="GO:0030170">
    <property type="term" value="F:pyridoxal phosphate binding"/>
    <property type="evidence" value="ECO:0007669"/>
    <property type="project" value="InterPro"/>
</dbReference>
<comment type="caution">
    <text evidence="5">The sequence shown here is derived from an EMBL/GenBank/DDBJ whole genome shotgun (WGS) entry which is preliminary data.</text>
</comment>
<evidence type="ECO:0000256" key="2">
    <source>
        <dbReference type="ARBA" id="ARBA00022898"/>
    </source>
</evidence>